<dbReference type="Pfam" id="PF00005">
    <property type="entry name" value="ABC_tran"/>
    <property type="match status" value="1"/>
</dbReference>
<dbReference type="PANTHER" id="PTHR42781">
    <property type="entry name" value="SPERMIDINE/PUTRESCINE IMPORT ATP-BINDING PROTEIN POTA"/>
    <property type="match status" value="1"/>
</dbReference>
<dbReference type="OrthoDB" id="5298774at2"/>
<evidence type="ECO:0000256" key="2">
    <source>
        <dbReference type="ARBA" id="ARBA00022475"/>
    </source>
</evidence>
<keyword evidence="2" id="KW-0472">Membrane</keyword>
<dbReference type="GO" id="GO:0005524">
    <property type="term" value="F:ATP binding"/>
    <property type="evidence" value="ECO:0007669"/>
    <property type="project" value="UniProtKB-KW"/>
</dbReference>
<dbReference type="GO" id="GO:0016887">
    <property type="term" value="F:ATP hydrolysis activity"/>
    <property type="evidence" value="ECO:0007669"/>
    <property type="project" value="InterPro"/>
</dbReference>
<dbReference type="GO" id="GO:0140359">
    <property type="term" value="F:ABC-type transporter activity"/>
    <property type="evidence" value="ECO:0007669"/>
    <property type="project" value="UniProtKB-ARBA"/>
</dbReference>
<reference evidence="6 7" key="1">
    <citation type="submission" date="2017-01" db="EMBL/GenBank/DDBJ databases">
        <authorList>
            <person name="Mah S.A."/>
            <person name="Swanson W.J."/>
            <person name="Moy G.W."/>
            <person name="Vacquier V.D."/>
        </authorList>
    </citation>
    <scope>NUCLEOTIDE SEQUENCE [LARGE SCALE GENOMIC DNA]</scope>
    <source>
        <strain evidence="6 7">DCY110</strain>
    </source>
</reference>
<keyword evidence="1" id="KW-0813">Transport</keyword>
<keyword evidence="7" id="KW-1185">Reference proteome</keyword>
<dbReference type="KEGG" id="rhy:RD110_03845"/>
<dbReference type="FunFam" id="3.40.50.300:FF:000042">
    <property type="entry name" value="Maltose/maltodextrin ABC transporter, ATP-binding protein"/>
    <property type="match status" value="1"/>
</dbReference>
<evidence type="ECO:0000256" key="3">
    <source>
        <dbReference type="ARBA" id="ARBA00022741"/>
    </source>
</evidence>
<dbReference type="Pfam" id="PF08402">
    <property type="entry name" value="TOBE_2"/>
    <property type="match status" value="1"/>
</dbReference>
<sequence>MAQTTVAVEFKQVVKRFGPVVVLHPLDLRIGKGELVTLLGPSGCGKTTLLRLIAGLELPSEGTIRIDGRDVTGMSANQRDVSLVFQSYALFPHMTVLDNVCYGLTASGVKKPQAVEMARAKMELLGIADLGDRLSSQLSGGQQQRVAVARSLVLEPAVLMFDEPLSNLDAKLRRKVRQDIRDLQQSLNLTVVYVTHDQEEALAVSDRIVVMEKGRIAAMGAPHELYEAPATRFIADFIGDANLINGDLVQVGGQHFFRAAGVDVPVLPPKGMAEGPVALAIRPHRIRLGEVEGSVLPGQVLRQAYLGSRMESLVATPLGELLVFSDALQPVAGPGQQVGVHFAPADARVTSR</sequence>
<dbReference type="InterPro" id="IPR027417">
    <property type="entry name" value="P-loop_NTPase"/>
</dbReference>
<dbReference type="STRING" id="1842727.RD110_03845"/>
<evidence type="ECO:0000256" key="1">
    <source>
        <dbReference type="ARBA" id="ARBA00022448"/>
    </source>
</evidence>
<dbReference type="SMART" id="SM00382">
    <property type="entry name" value="AAA"/>
    <property type="match status" value="1"/>
</dbReference>
<keyword evidence="3" id="KW-0547">Nucleotide-binding</keyword>
<dbReference type="InterPro" id="IPR003593">
    <property type="entry name" value="AAA+_ATPase"/>
</dbReference>
<dbReference type="PANTHER" id="PTHR42781:SF4">
    <property type="entry name" value="SPERMIDINE_PUTRESCINE IMPORT ATP-BINDING PROTEIN POTA"/>
    <property type="match status" value="1"/>
</dbReference>
<feature type="domain" description="ABC transporter" evidence="5">
    <location>
        <begin position="8"/>
        <end position="238"/>
    </location>
</feature>
<dbReference type="RefSeq" id="WP_076196845.1">
    <property type="nucleotide sequence ID" value="NZ_CP019236.1"/>
</dbReference>
<accession>A0A1P8JRP5</accession>
<gene>
    <name evidence="6" type="ORF">RD110_03845</name>
</gene>
<dbReference type="InterPro" id="IPR003439">
    <property type="entry name" value="ABC_transporter-like_ATP-bd"/>
</dbReference>
<dbReference type="Gene3D" id="2.40.50.100">
    <property type="match status" value="1"/>
</dbReference>
<dbReference type="Proteomes" id="UP000186609">
    <property type="component" value="Chromosome"/>
</dbReference>
<dbReference type="InterPro" id="IPR013611">
    <property type="entry name" value="Transp-assoc_OB_typ2"/>
</dbReference>
<dbReference type="SUPFAM" id="SSF52540">
    <property type="entry name" value="P-loop containing nucleoside triphosphate hydrolases"/>
    <property type="match status" value="1"/>
</dbReference>
<name>A0A1P8JRP5_9BURK</name>
<dbReference type="InterPro" id="IPR008995">
    <property type="entry name" value="Mo/tungstate-bd_C_term_dom"/>
</dbReference>
<protein>
    <submittedName>
        <fullName evidence="6">ABC transporter ATP-binding protein</fullName>
    </submittedName>
</protein>
<evidence type="ECO:0000259" key="5">
    <source>
        <dbReference type="PROSITE" id="PS50893"/>
    </source>
</evidence>
<dbReference type="PROSITE" id="PS00211">
    <property type="entry name" value="ABC_TRANSPORTER_1"/>
    <property type="match status" value="1"/>
</dbReference>
<dbReference type="PROSITE" id="PS50893">
    <property type="entry name" value="ABC_TRANSPORTER_2"/>
    <property type="match status" value="1"/>
</dbReference>
<dbReference type="InterPro" id="IPR050093">
    <property type="entry name" value="ABC_SmlMolc_Importer"/>
</dbReference>
<evidence type="ECO:0000313" key="7">
    <source>
        <dbReference type="Proteomes" id="UP000186609"/>
    </source>
</evidence>
<proteinExistence type="predicted"/>
<keyword evidence="4 6" id="KW-0067">ATP-binding</keyword>
<evidence type="ECO:0000313" key="6">
    <source>
        <dbReference type="EMBL" id="APW36437.1"/>
    </source>
</evidence>
<dbReference type="EMBL" id="CP019236">
    <property type="protein sequence ID" value="APW36437.1"/>
    <property type="molecule type" value="Genomic_DNA"/>
</dbReference>
<dbReference type="SUPFAM" id="SSF50331">
    <property type="entry name" value="MOP-like"/>
    <property type="match status" value="1"/>
</dbReference>
<keyword evidence="2" id="KW-1003">Cell membrane</keyword>
<organism evidence="6 7">
    <name type="scientific">Rhodoferax koreensis</name>
    <dbReference type="NCBI Taxonomy" id="1842727"/>
    <lineage>
        <taxon>Bacteria</taxon>
        <taxon>Pseudomonadati</taxon>
        <taxon>Pseudomonadota</taxon>
        <taxon>Betaproteobacteria</taxon>
        <taxon>Burkholderiales</taxon>
        <taxon>Comamonadaceae</taxon>
        <taxon>Rhodoferax</taxon>
    </lineage>
</organism>
<dbReference type="AlphaFoldDB" id="A0A1P8JRP5"/>
<dbReference type="GO" id="GO:0043190">
    <property type="term" value="C:ATP-binding cassette (ABC) transporter complex"/>
    <property type="evidence" value="ECO:0007669"/>
    <property type="project" value="InterPro"/>
</dbReference>
<evidence type="ECO:0000256" key="4">
    <source>
        <dbReference type="ARBA" id="ARBA00022840"/>
    </source>
</evidence>
<dbReference type="Gene3D" id="3.40.50.300">
    <property type="entry name" value="P-loop containing nucleotide triphosphate hydrolases"/>
    <property type="match status" value="1"/>
</dbReference>
<dbReference type="InterPro" id="IPR017871">
    <property type="entry name" value="ABC_transporter-like_CS"/>
</dbReference>